<dbReference type="PANTHER" id="PTHR23531">
    <property type="entry name" value="QUINOLENE RESISTANCE PROTEIN NORA"/>
    <property type="match status" value="1"/>
</dbReference>
<keyword evidence="3 4" id="KW-0472">Membrane</keyword>
<evidence type="ECO:0000313" key="5">
    <source>
        <dbReference type="EMBL" id="HCK24420.1"/>
    </source>
</evidence>
<feature type="transmembrane region" description="Helical" evidence="4">
    <location>
        <begin position="271"/>
        <end position="291"/>
    </location>
</feature>
<protein>
    <submittedName>
        <fullName evidence="5">MFS transporter</fullName>
    </submittedName>
</protein>
<feature type="transmembrane region" description="Helical" evidence="4">
    <location>
        <begin position="210"/>
        <end position="231"/>
    </location>
</feature>
<keyword evidence="2 4" id="KW-1133">Transmembrane helix</keyword>
<evidence type="ECO:0000313" key="6">
    <source>
        <dbReference type="Proteomes" id="UP000263098"/>
    </source>
</evidence>
<dbReference type="InterPro" id="IPR036259">
    <property type="entry name" value="MFS_trans_sf"/>
</dbReference>
<feature type="transmembrane region" description="Helical" evidence="4">
    <location>
        <begin position="79"/>
        <end position="98"/>
    </location>
</feature>
<keyword evidence="1 4" id="KW-0812">Transmembrane</keyword>
<dbReference type="SUPFAM" id="SSF103473">
    <property type="entry name" value="MFS general substrate transporter"/>
    <property type="match status" value="1"/>
</dbReference>
<accession>A0A3D2SFY6</accession>
<feature type="transmembrane region" description="Helical" evidence="4">
    <location>
        <begin position="335"/>
        <end position="358"/>
    </location>
</feature>
<dbReference type="Pfam" id="PF07690">
    <property type="entry name" value="MFS_1"/>
    <property type="match status" value="1"/>
</dbReference>
<dbReference type="GO" id="GO:0022857">
    <property type="term" value="F:transmembrane transporter activity"/>
    <property type="evidence" value="ECO:0007669"/>
    <property type="project" value="InterPro"/>
</dbReference>
<proteinExistence type="predicted"/>
<dbReference type="Proteomes" id="UP000263098">
    <property type="component" value="Unassembled WGS sequence"/>
</dbReference>
<organism evidence="5 6">
    <name type="scientific">Bacteroides graminisolvens</name>
    <dbReference type="NCBI Taxonomy" id="477666"/>
    <lineage>
        <taxon>Bacteria</taxon>
        <taxon>Pseudomonadati</taxon>
        <taxon>Bacteroidota</taxon>
        <taxon>Bacteroidia</taxon>
        <taxon>Bacteroidales</taxon>
        <taxon>Bacteroidaceae</taxon>
        <taxon>Bacteroides</taxon>
    </lineage>
</organism>
<feature type="transmembrane region" description="Helical" evidence="4">
    <location>
        <begin position="43"/>
        <end position="67"/>
    </location>
</feature>
<dbReference type="InterPro" id="IPR011701">
    <property type="entry name" value="MFS"/>
</dbReference>
<dbReference type="EMBL" id="DPVG01000232">
    <property type="protein sequence ID" value="HCK24420.1"/>
    <property type="molecule type" value="Genomic_DNA"/>
</dbReference>
<feature type="transmembrane region" description="Helical" evidence="4">
    <location>
        <begin position="303"/>
        <end position="323"/>
    </location>
</feature>
<dbReference type="Gene3D" id="1.20.1250.20">
    <property type="entry name" value="MFS general substrate transporter like domains"/>
    <property type="match status" value="1"/>
</dbReference>
<dbReference type="AlphaFoldDB" id="A0A3D2SFY6"/>
<evidence type="ECO:0000256" key="4">
    <source>
        <dbReference type="SAM" id="Phobius"/>
    </source>
</evidence>
<feature type="transmembrane region" description="Helical" evidence="4">
    <location>
        <begin position="364"/>
        <end position="388"/>
    </location>
</feature>
<evidence type="ECO:0000256" key="3">
    <source>
        <dbReference type="ARBA" id="ARBA00023136"/>
    </source>
</evidence>
<comment type="caution">
    <text evidence="5">The sequence shown here is derived from an EMBL/GenBank/DDBJ whole genome shotgun (WGS) entry which is preliminary data.</text>
</comment>
<dbReference type="PANTHER" id="PTHR23531:SF1">
    <property type="entry name" value="QUINOLENE RESISTANCE PROTEIN NORA"/>
    <property type="match status" value="1"/>
</dbReference>
<feature type="transmembrane region" description="Helical" evidence="4">
    <location>
        <begin position="169"/>
        <end position="189"/>
    </location>
</feature>
<feature type="transmembrane region" description="Helical" evidence="4">
    <location>
        <begin position="141"/>
        <end position="163"/>
    </location>
</feature>
<dbReference type="InterPro" id="IPR052714">
    <property type="entry name" value="MFS_Exporter"/>
</dbReference>
<name>A0A3D2SFY6_9BACE</name>
<reference evidence="5 6" key="1">
    <citation type="journal article" date="2018" name="Nat. Biotechnol.">
        <title>A standardized bacterial taxonomy based on genome phylogeny substantially revises the tree of life.</title>
        <authorList>
            <person name="Parks D.H."/>
            <person name="Chuvochina M."/>
            <person name="Waite D.W."/>
            <person name="Rinke C."/>
            <person name="Skarshewski A."/>
            <person name="Chaumeil P.A."/>
            <person name="Hugenholtz P."/>
        </authorList>
    </citation>
    <scope>NUCLEOTIDE SEQUENCE [LARGE SCALE GENOMIC DNA]</scope>
    <source>
        <strain evidence="5">UBA9667</strain>
    </source>
</reference>
<feature type="transmembrane region" description="Helical" evidence="4">
    <location>
        <begin position="104"/>
        <end position="129"/>
    </location>
</feature>
<evidence type="ECO:0000256" key="1">
    <source>
        <dbReference type="ARBA" id="ARBA00022692"/>
    </source>
</evidence>
<feature type="transmembrane region" description="Helical" evidence="4">
    <location>
        <begin position="243"/>
        <end position="264"/>
    </location>
</feature>
<sequence length="394" mass="43108">MRKSNTSGLLSSSYLQICLGNFLLFISRYMLLPMLPVVMAGRLGASLAFTGSIFVLLTAGMFLAGPFYSYLMDTYKRKYICLLSFAIMLLVNAACLFVQTPVEFMLLCLIHGISFGLATTTSITLAIDLTNPGKRSASNVVFGWTSRFGMMMGVAAGIAIFMYRGFDEVVYLSAAVGGVGILLINMLYVPFRAPIGSKLCTTDRFLLGRGWIPMLNMILIALIPSVLITLVPDTYKCVVLMGYSIPFFAVVGTGFFISAVFLKLLFKEDNFLGQIISGLVVMILATALLAFPVAELTTAPGAVLLGIGMGLVTPEFLLMFVKLSQHCQRGTANTMHLLSWETGISIGIAIACYTTAQIPESLPVLYRFCLAMAVLSLIFFLLVTYPYFKKKRFR</sequence>
<evidence type="ECO:0000256" key="2">
    <source>
        <dbReference type="ARBA" id="ARBA00022989"/>
    </source>
</evidence>
<gene>
    <name evidence="5" type="ORF">DHW31_06475</name>
</gene>
<feature type="transmembrane region" description="Helical" evidence="4">
    <location>
        <begin position="12"/>
        <end position="31"/>
    </location>
</feature>